<dbReference type="Proteomes" id="UP001238603">
    <property type="component" value="Unassembled WGS sequence"/>
</dbReference>
<gene>
    <name evidence="2" type="ORF">QRD43_05080</name>
</gene>
<proteinExistence type="predicted"/>
<dbReference type="Gene3D" id="3.10.180.10">
    <property type="entry name" value="2,3-Dihydroxybiphenyl 1,2-Dioxygenase, domain 1"/>
    <property type="match status" value="1"/>
</dbReference>
<name>A0ABT7LI08_9BURK</name>
<dbReference type="PROSITE" id="PS51819">
    <property type="entry name" value="VOC"/>
    <property type="match status" value="1"/>
</dbReference>
<reference evidence="2 3" key="1">
    <citation type="submission" date="2023-06" db="EMBL/GenBank/DDBJ databases">
        <title>Pelomonas sp. APW6 16S ribosomal RNA gene genome sequencing and assembly.</title>
        <authorList>
            <person name="Woo H."/>
        </authorList>
    </citation>
    <scope>NUCLEOTIDE SEQUENCE [LARGE SCALE GENOMIC DNA]</scope>
    <source>
        <strain evidence="2 3">APW6</strain>
    </source>
</reference>
<evidence type="ECO:0000259" key="1">
    <source>
        <dbReference type="PROSITE" id="PS51819"/>
    </source>
</evidence>
<keyword evidence="3" id="KW-1185">Reference proteome</keyword>
<sequence length="136" mass="15327">MPQSRPLAPATQTLNHLSFPAPDLEATTTFFEQQLGCTVRRMGGFNFLKHQGFDIVIEDGRLHGLSAVDWPHNFHIGFELPTRQAVLDLFERFTAQGVHFTQTLHHAMRGTRFFCEAPGGLVIEVNTREDAQIPLD</sequence>
<dbReference type="EMBL" id="JASVDS010000001">
    <property type="protein sequence ID" value="MDL5031275.1"/>
    <property type="molecule type" value="Genomic_DNA"/>
</dbReference>
<dbReference type="InterPro" id="IPR029068">
    <property type="entry name" value="Glyas_Bleomycin-R_OHBP_Dase"/>
</dbReference>
<organism evidence="2 3">
    <name type="scientific">Roseateles subflavus</name>
    <dbReference type="NCBI Taxonomy" id="3053353"/>
    <lineage>
        <taxon>Bacteria</taxon>
        <taxon>Pseudomonadati</taxon>
        <taxon>Pseudomonadota</taxon>
        <taxon>Betaproteobacteria</taxon>
        <taxon>Burkholderiales</taxon>
        <taxon>Sphaerotilaceae</taxon>
        <taxon>Roseateles</taxon>
    </lineage>
</organism>
<dbReference type="SUPFAM" id="SSF54593">
    <property type="entry name" value="Glyoxalase/Bleomycin resistance protein/Dihydroxybiphenyl dioxygenase"/>
    <property type="match status" value="1"/>
</dbReference>
<evidence type="ECO:0000313" key="3">
    <source>
        <dbReference type="Proteomes" id="UP001238603"/>
    </source>
</evidence>
<dbReference type="RefSeq" id="WP_285981384.1">
    <property type="nucleotide sequence ID" value="NZ_JASVDS010000001.1"/>
</dbReference>
<protein>
    <submittedName>
        <fullName evidence="2">VOC family protein</fullName>
    </submittedName>
</protein>
<dbReference type="InterPro" id="IPR037523">
    <property type="entry name" value="VOC_core"/>
</dbReference>
<feature type="domain" description="VOC" evidence="1">
    <location>
        <begin position="13"/>
        <end position="128"/>
    </location>
</feature>
<accession>A0ABT7LI08</accession>
<comment type="caution">
    <text evidence="2">The sequence shown here is derived from an EMBL/GenBank/DDBJ whole genome shotgun (WGS) entry which is preliminary data.</text>
</comment>
<dbReference type="InterPro" id="IPR004360">
    <property type="entry name" value="Glyas_Fos-R_dOase_dom"/>
</dbReference>
<dbReference type="CDD" id="cd06587">
    <property type="entry name" value="VOC"/>
    <property type="match status" value="1"/>
</dbReference>
<dbReference type="Pfam" id="PF00903">
    <property type="entry name" value="Glyoxalase"/>
    <property type="match status" value="1"/>
</dbReference>
<evidence type="ECO:0000313" key="2">
    <source>
        <dbReference type="EMBL" id="MDL5031275.1"/>
    </source>
</evidence>